<dbReference type="EMBL" id="JAAHBU010000148">
    <property type="protein sequence ID" value="NER64457.1"/>
    <property type="molecule type" value="Genomic_DNA"/>
</dbReference>
<accession>A0A6B3NXU6</accession>
<name>A0A6B3NXU6_9PSED</name>
<evidence type="ECO:0000313" key="3">
    <source>
        <dbReference type="Proteomes" id="UP000482634"/>
    </source>
</evidence>
<dbReference type="Pfam" id="PF04392">
    <property type="entry name" value="ABC_sub_bind"/>
    <property type="match status" value="1"/>
</dbReference>
<evidence type="ECO:0000313" key="2">
    <source>
        <dbReference type="EMBL" id="NER64457.1"/>
    </source>
</evidence>
<dbReference type="AlphaFoldDB" id="A0A6B3NXU6"/>
<keyword evidence="3" id="KW-1185">Reference proteome</keyword>
<organism evidence="2 3">
    <name type="scientific">Pseudomonas brassicae</name>
    <dbReference type="NCBI Taxonomy" id="2708063"/>
    <lineage>
        <taxon>Bacteria</taxon>
        <taxon>Pseudomonadati</taxon>
        <taxon>Pseudomonadota</taxon>
        <taxon>Gammaproteobacteria</taxon>
        <taxon>Pseudomonadales</taxon>
        <taxon>Pseudomonadaceae</taxon>
        <taxon>Pseudomonas</taxon>
    </lineage>
</organism>
<sequence>MMRLLRHCLLLMLMWPLTALCAGDIVLTAAQGSTAVRDFVEALRKQRPADQVRFVRVAQLPAPDRLKADTRLILLDTAALDWRLTQAAGPPALALRVTRVQADRRLGGLRPAYLSLLWSDPPLSRQLRLIHYLLPQARRIGVLYAEHSSFLLDELRRAARPLGLEVVAQAWPDTRDSRPVQAVLKDSDVLLGLDDTQLYNPHTAKNLLLSSYARQVPLIGPNAGFVRAGGLASTLSDQQDWLAVLERLLDQPPALWPREHYPEHFRVIGNAQVARALGIEAIDPVAAQQAVAAGEIHP</sequence>
<gene>
    <name evidence="2" type="ORF">G3436_11870</name>
</gene>
<comment type="caution">
    <text evidence="2">The sequence shown here is derived from an EMBL/GenBank/DDBJ whole genome shotgun (WGS) entry which is preliminary data.</text>
</comment>
<keyword evidence="1" id="KW-0732">Signal</keyword>
<dbReference type="Gene3D" id="3.40.50.2300">
    <property type="match status" value="1"/>
</dbReference>
<dbReference type="InterPro" id="IPR007487">
    <property type="entry name" value="ABC_transpt-TYRBP-like"/>
</dbReference>
<feature type="chain" id="PRO_5025336258" evidence="1">
    <location>
        <begin position="22"/>
        <end position="298"/>
    </location>
</feature>
<evidence type="ECO:0000256" key="1">
    <source>
        <dbReference type="SAM" id="SignalP"/>
    </source>
</evidence>
<reference evidence="2 3" key="1">
    <citation type="submission" date="2020-02" db="EMBL/GenBank/DDBJ databases">
        <title>Broccoli isolated Pseudomonas sp.</title>
        <authorList>
            <person name="Fujikawa T."/>
            <person name="Sawada H."/>
        </authorList>
    </citation>
    <scope>NUCLEOTIDE SEQUENCE [LARGE SCALE GENOMIC DNA]</scope>
    <source>
        <strain evidence="2 3">MAFF212427</strain>
    </source>
</reference>
<dbReference type="PANTHER" id="PTHR35271">
    <property type="entry name" value="ABC TRANSPORTER, SUBSTRATE-BINDING LIPOPROTEIN-RELATED"/>
    <property type="match status" value="1"/>
</dbReference>
<protein>
    <submittedName>
        <fullName evidence="2">ABC transporter substrate-binding protein</fullName>
    </submittedName>
</protein>
<proteinExistence type="predicted"/>
<dbReference type="Proteomes" id="UP000482634">
    <property type="component" value="Unassembled WGS sequence"/>
</dbReference>
<dbReference type="PANTHER" id="PTHR35271:SF1">
    <property type="entry name" value="ABC TRANSPORTER, SUBSTRATE-BINDING LIPOPROTEIN"/>
    <property type="match status" value="1"/>
</dbReference>
<feature type="signal peptide" evidence="1">
    <location>
        <begin position="1"/>
        <end position="21"/>
    </location>
</feature>